<organism evidence="1 2">
    <name type="scientific">Providencia rettgeri</name>
    <dbReference type="NCBI Taxonomy" id="587"/>
    <lineage>
        <taxon>Bacteria</taxon>
        <taxon>Pseudomonadati</taxon>
        <taxon>Pseudomonadota</taxon>
        <taxon>Gammaproteobacteria</taxon>
        <taxon>Enterobacterales</taxon>
        <taxon>Morganellaceae</taxon>
        <taxon>Providencia</taxon>
    </lineage>
</organism>
<accession>A0A939NKU8</accession>
<evidence type="ECO:0000313" key="1">
    <source>
        <dbReference type="EMBL" id="MBO1916519.1"/>
    </source>
</evidence>
<dbReference type="SUPFAM" id="SSF56935">
    <property type="entry name" value="Porins"/>
    <property type="match status" value="1"/>
</dbReference>
<dbReference type="AlphaFoldDB" id="A0A939NKU8"/>
<reference evidence="1" key="1">
    <citation type="submission" date="2021-03" db="EMBL/GenBank/DDBJ databases">
        <title>Molecular epidemiology and mechanisms of colistin and carbapenem resistance in Enterobacteriaceae from clinical isolates, the environment and porcine samples in Pretoria, South Africa.</title>
        <authorList>
            <person name="Bogoshi D."/>
            <person name="Mbelle N.M."/>
            <person name="Naidoo V."/>
            <person name="Osei Sekyere J."/>
        </authorList>
    </citation>
    <scope>NUCLEOTIDE SEQUENCE</scope>
    <source>
        <strain evidence="1">C052</strain>
    </source>
</reference>
<gene>
    <name evidence="1" type="ORF">J4727_16845</name>
</gene>
<dbReference type="EMBL" id="JAGETQ010000131">
    <property type="protein sequence ID" value="MBO1916519.1"/>
    <property type="molecule type" value="Genomic_DNA"/>
</dbReference>
<evidence type="ECO:0000313" key="2">
    <source>
        <dbReference type="Proteomes" id="UP000664477"/>
    </source>
</evidence>
<name>A0A939NKU8_PRORE</name>
<proteinExistence type="predicted"/>
<dbReference type="Proteomes" id="UP000664477">
    <property type="component" value="Unassembled WGS sequence"/>
</dbReference>
<comment type="caution">
    <text evidence="1">The sequence shown here is derived from an EMBL/GenBank/DDBJ whole genome shotgun (WGS) entry which is preliminary data.</text>
</comment>
<sequence length="177" mass="19912">MKYDLFEIGLRDKLAFSTVNITFWTSNTNNQLNRIYLTSVNDAKTMNLLKTAVGEPMLTSNKRSVISPSKNHIHGSEDVLIITIMAASFWKNGKNTIDYTKSGLTKVPEHSVKLKVKYDFTDDLSGDIQYTYYGSYNNFLSDANKEEDGVANHVNSLTSVFVTRRLNTSNYMAGSLT</sequence>
<protein>
    <submittedName>
        <fullName evidence="1">Uncharacterized protein</fullName>
    </submittedName>
</protein>